<evidence type="ECO:0000259" key="2">
    <source>
        <dbReference type="Pfam" id="PF08212"/>
    </source>
</evidence>
<gene>
    <name evidence="3" type="ORF">E2R66_25470</name>
</gene>
<dbReference type="Proteomes" id="UP000297540">
    <property type="component" value="Unassembled WGS sequence"/>
</dbReference>
<dbReference type="InterPro" id="IPR012674">
    <property type="entry name" value="Calycin"/>
</dbReference>
<dbReference type="SUPFAM" id="SSF50814">
    <property type="entry name" value="Lipocalins"/>
    <property type="match status" value="1"/>
</dbReference>
<dbReference type="EMBL" id="SOZE01000043">
    <property type="protein sequence ID" value="TFF33527.1"/>
    <property type="molecule type" value="Genomic_DNA"/>
</dbReference>
<accession>A0A4Y8S4Y0</accession>
<organism evidence="3 4">
    <name type="scientific">Mucilaginibacter psychrotolerans</name>
    <dbReference type="NCBI Taxonomy" id="1524096"/>
    <lineage>
        <taxon>Bacteria</taxon>
        <taxon>Pseudomonadati</taxon>
        <taxon>Bacteroidota</taxon>
        <taxon>Sphingobacteriia</taxon>
        <taxon>Sphingobacteriales</taxon>
        <taxon>Sphingobacteriaceae</taxon>
        <taxon>Mucilaginibacter</taxon>
    </lineage>
</organism>
<dbReference type="Pfam" id="PF08212">
    <property type="entry name" value="Lipocalin_2"/>
    <property type="match status" value="1"/>
</dbReference>
<feature type="signal peptide" evidence="1">
    <location>
        <begin position="1"/>
        <end position="20"/>
    </location>
</feature>
<dbReference type="PROSITE" id="PS00213">
    <property type="entry name" value="LIPOCALIN"/>
    <property type="match status" value="1"/>
</dbReference>
<sequence>MRAICTIAVFLLATLSCVHNSPVERVDIKRFAGNWYLLYSIPTIFDKGRRETTTAYNWNADKQYCDLLTTCKKKDGATQS</sequence>
<dbReference type="PROSITE" id="PS51257">
    <property type="entry name" value="PROKAR_LIPOPROTEIN"/>
    <property type="match status" value="1"/>
</dbReference>
<feature type="chain" id="PRO_5021284171" description="Lipocalin/cytosolic fatty-acid binding domain-containing protein" evidence="1">
    <location>
        <begin position="21"/>
        <end position="80"/>
    </location>
</feature>
<comment type="caution">
    <text evidence="3">The sequence shown here is derived from an EMBL/GenBank/DDBJ whole genome shotgun (WGS) entry which is preliminary data.</text>
</comment>
<evidence type="ECO:0000313" key="4">
    <source>
        <dbReference type="Proteomes" id="UP000297540"/>
    </source>
</evidence>
<proteinExistence type="predicted"/>
<keyword evidence="1" id="KW-0732">Signal</keyword>
<name>A0A4Y8S4Y0_9SPHI</name>
<dbReference type="InterPro" id="IPR000566">
    <property type="entry name" value="Lipocln_cytosolic_FA-bd_dom"/>
</dbReference>
<feature type="domain" description="Lipocalin/cytosolic fatty-acid binding" evidence="2">
    <location>
        <begin position="26"/>
        <end position="77"/>
    </location>
</feature>
<dbReference type="OrthoDB" id="594739at2"/>
<dbReference type="AlphaFoldDB" id="A0A4Y8S4Y0"/>
<evidence type="ECO:0000313" key="3">
    <source>
        <dbReference type="EMBL" id="TFF33527.1"/>
    </source>
</evidence>
<dbReference type="Gene3D" id="2.40.128.20">
    <property type="match status" value="1"/>
</dbReference>
<evidence type="ECO:0000256" key="1">
    <source>
        <dbReference type="SAM" id="SignalP"/>
    </source>
</evidence>
<dbReference type="RefSeq" id="WP_133236258.1">
    <property type="nucleotide sequence ID" value="NZ_SOZE01000043.1"/>
</dbReference>
<reference evidence="3 4" key="1">
    <citation type="journal article" date="2017" name="Int. J. Syst. Evol. Microbiol.">
        <title>Mucilaginibacterpsychrotolerans sp. nov., isolated from peatlands.</title>
        <authorList>
            <person name="Deng Y."/>
            <person name="Shen L."/>
            <person name="Xu B."/>
            <person name="Liu Y."/>
            <person name="Gu Z."/>
            <person name="Liu H."/>
            <person name="Zhou Y."/>
        </authorList>
    </citation>
    <scope>NUCLEOTIDE SEQUENCE [LARGE SCALE GENOMIC DNA]</scope>
    <source>
        <strain evidence="3 4">NH7-4</strain>
    </source>
</reference>
<protein>
    <recommendedName>
        <fullName evidence="2">Lipocalin/cytosolic fatty-acid binding domain-containing protein</fullName>
    </recommendedName>
</protein>
<dbReference type="InterPro" id="IPR022272">
    <property type="entry name" value="Lipocalin_CS"/>
</dbReference>
<keyword evidence="4" id="KW-1185">Reference proteome</keyword>